<dbReference type="Proteomes" id="UP000245678">
    <property type="component" value="Unassembled WGS sequence"/>
</dbReference>
<protein>
    <submittedName>
        <fullName evidence="1">Uncharacterized protein</fullName>
    </submittedName>
</protein>
<accession>A0A316HGJ2</accession>
<evidence type="ECO:0000313" key="1">
    <source>
        <dbReference type="EMBL" id="PWK80344.1"/>
    </source>
</evidence>
<reference evidence="1 2" key="1">
    <citation type="submission" date="2018-05" db="EMBL/GenBank/DDBJ databases">
        <title>Genomic Encyclopedia of Archaeal and Bacterial Type Strains, Phase II (KMG-II): from individual species to whole genera.</title>
        <authorList>
            <person name="Goeker M."/>
        </authorList>
    </citation>
    <scope>NUCLEOTIDE SEQUENCE [LARGE SCALE GENOMIC DNA]</scope>
    <source>
        <strain evidence="1 2">DSM 19975</strain>
    </source>
</reference>
<keyword evidence="2" id="KW-1185">Reference proteome</keyword>
<dbReference type="AlphaFoldDB" id="A0A316HGJ2"/>
<evidence type="ECO:0000313" key="2">
    <source>
        <dbReference type="Proteomes" id="UP000245678"/>
    </source>
</evidence>
<sequence length="66" mass="7329">MKYNFTETISGLDSFDLFQAQKTCSTSHKNLDIRSPEAGLEQAPLPTASDALTERAFEKDTKKAPH</sequence>
<gene>
    <name evidence="1" type="ORF">LX99_00809</name>
</gene>
<name>A0A316HGJ2_9SPHI</name>
<organism evidence="1 2">
    <name type="scientific">Mucilaginibacter oryzae</name>
    <dbReference type="NCBI Taxonomy" id="468058"/>
    <lineage>
        <taxon>Bacteria</taxon>
        <taxon>Pseudomonadati</taxon>
        <taxon>Bacteroidota</taxon>
        <taxon>Sphingobacteriia</taxon>
        <taxon>Sphingobacteriales</taxon>
        <taxon>Sphingobacteriaceae</taxon>
        <taxon>Mucilaginibacter</taxon>
    </lineage>
</organism>
<proteinExistence type="predicted"/>
<dbReference type="EMBL" id="QGHA01000001">
    <property type="protein sequence ID" value="PWK80344.1"/>
    <property type="molecule type" value="Genomic_DNA"/>
</dbReference>
<comment type="caution">
    <text evidence="1">The sequence shown here is derived from an EMBL/GenBank/DDBJ whole genome shotgun (WGS) entry which is preliminary data.</text>
</comment>